<evidence type="ECO:0000256" key="1">
    <source>
        <dbReference type="ARBA" id="ARBA00022679"/>
    </source>
</evidence>
<dbReference type="CDD" id="cd04647">
    <property type="entry name" value="LbH_MAT_like"/>
    <property type="match status" value="1"/>
</dbReference>
<dbReference type="GO" id="GO:0016746">
    <property type="term" value="F:acyltransferase activity"/>
    <property type="evidence" value="ECO:0007669"/>
    <property type="project" value="UniProtKB-KW"/>
</dbReference>
<protein>
    <submittedName>
        <fullName evidence="3">Acyltransferase</fullName>
    </submittedName>
</protein>
<dbReference type="InterPro" id="IPR018357">
    <property type="entry name" value="Hexapep_transf_CS"/>
</dbReference>
<keyword evidence="3" id="KW-0012">Acyltransferase</keyword>
<keyword evidence="2" id="KW-0677">Repeat</keyword>
<proteinExistence type="predicted"/>
<organism evidence="3 4">
    <name type="scientific">Janthinobacterium violaceinigrum</name>
    <dbReference type="NCBI Taxonomy" id="2654252"/>
    <lineage>
        <taxon>Bacteria</taxon>
        <taxon>Pseudomonadati</taxon>
        <taxon>Pseudomonadota</taxon>
        <taxon>Betaproteobacteria</taxon>
        <taxon>Burkholderiales</taxon>
        <taxon>Oxalobacteraceae</taxon>
        <taxon>Janthinobacterium</taxon>
    </lineage>
</organism>
<evidence type="ECO:0000313" key="4">
    <source>
        <dbReference type="Proteomes" id="UP000468717"/>
    </source>
</evidence>
<reference evidence="3 4" key="1">
    <citation type="submission" date="2019-10" db="EMBL/GenBank/DDBJ databases">
        <title>Three novel species isolated from a subtropical stream in China.</title>
        <authorList>
            <person name="Lu H."/>
        </authorList>
    </citation>
    <scope>NUCLEOTIDE SEQUENCE [LARGE SCALE GENOMIC DNA]</scope>
    <source>
        <strain evidence="3 4">FT13W</strain>
    </source>
</reference>
<dbReference type="InterPro" id="IPR051159">
    <property type="entry name" value="Hexapeptide_acetyltransf"/>
</dbReference>
<dbReference type="PANTHER" id="PTHR23416:SF78">
    <property type="entry name" value="LIPOPOLYSACCHARIDE BIOSYNTHESIS O-ACETYL TRANSFERASE WBBJ-RELATED"/>
    <property type="match status" value="1"/>
</dbReference>
<gene>
    <name evidence="3" type="ORF">GCN75_08130</name>
</gene>
<name>A0A6I1ID42_9BURK</name>
<dbReference type="Proteomes" id="UP000468717">
    <property type="component" value="Unassembled WGS sequence"/>
</dbReference>
<dbReference type="InterPro" id="IPR011004">
    <property type="entry name" value="Trimer_LpxA-like_sf"/>
</dbReference>
<dbReference type="PROSITE" id="PS00101">
    <property type="entry name" value="HEXAPEP_TRANSFERASES"/>
    <property type="match status" value="1"/>
</dbReference>
<accession>A0A6I1ID42</accession>
<dbReference type="RefSeq" id="WP_152282111.1">
    <property type="nucleotide sequence ID" value="NZ_WFLI01000007.1"/>
</dbReference>
<keyword evidence="4" id="KW-1185">Reference proteome</keyword>
<dbReference type="Gene3D" id="2.160.10.10">
    <property type="entry name" value="Hexapeptide repeat proteins"/>
    <property type="match status" value="1"/>
</dbReference>
<dbReference type="PANTHER" id="PTHR23416">
    <property type="entry name" value="SIALIC ACID SYNTHASE-RELATED"/>
    <property type="match status" value="1"/>
</dbReference>
<sequence>MLKLIKIFSKKCKSDGPILASLFILLRIIQKLKSIFYAKILKAPGLNLGSGCQIFGKKYIRFGRNISVHKNLWLEAVSEYNGLPYSPNISIGDRVKISDRVHITAIHSIEIGDDVLLGSNVYISDHNHGIYNGETNEHSHPAEAPADRKLYSSGSVRIASSVWIGDNVNIVGPAMIGVGAIIASNSVVRGNVADGTIVAGIPARVIKKFNHASHKWEKYV</sequence>
<comment type="caution">
    <text evidence="3">The sequence shown here is derived from an EMBL/GenBank/DDBJ whole genome shotgun (WGS) entry which is preliminary data.</text>
</comment>
<dbReference type="SUPFAM" id="SSF51161">
    <property type="entry name" value="Trimeric LpxA-like enzymes"/>
    <property type="match status" value="1"/>
</dbReference>
<evidence type="ECO:0000313" key="3">
    <source>
        <dbReference type="EMBL" id="KAB8065337.1"/>
    </source>
</evidence>
<evidence type="ECO:0000256" key="2">
    <source>
        <dbReference type="ARBA" id="ARBA00022737"/>
    </source>
</evidence>
<dbReference type="EMBL" id="WFLI01000007">
    <property type="protein sequence ID" value="KAB8065337.1"/>
    <property type="molecule type" value="Genomic_DNA"/>
</dbReference>
<keyword evidence="1 3" id="KW-0808">Transferase</keyword>
<dbReference type="AlphaFoldDB" id="A0A6I1ID42"/>